<dbReference type="Proteomes" id="UP000314294">
    <property type="component" value="Unassembled WGS sequence"/>
</dbReference>
<gene>
    <name evidence="3" type="ORF">EYF80_037026</name>
</gene>
<keyword evidence="2" id="KW-0732">Signal</keyword>
<keyword evidence="4" id="KW-1185">Reference proteome</keyword>
<organism evidence="3 4">
    <name type="scientific">Liparis tanakae</name>
    <name type="common">Tanaka's snailfish</name>
    <dbReference type="NCBI Taxonomy" id="230148"/>
    <lineage>
        <taxon>Eukaryota</taxon>
        <taxon>Metazoa</taxon>
        <taxon>Chordata</taxon>
        <taxon>Craniata</taxon>
        <taxon>Vertebrata</taxon>
        <taxon>Euteleostomi</taxon>
        <taxon>Actinopterygii</taxon>
        <taxon>Neopterygii</taxon>
        <taxon>Teleostei</taxon>
        <taxon>Neoteleostei</taxon>
        <taxon>Acanthomorphata</taxon>
        <taxon>Eupercaria</taxon>
        <taxon>Perciformes</taxon>
        <taxon>Cottioidei</taxon>
        <taxon>Cottales</taxon>
        <taxon>Liparidae</taxon>
        <taxon>Liparis</taxon>
    </lineage>
</organism>
<sequence length="69" mass="7688">MMMMVVKMMMMVVVSRPSFESPSSRASGGRVGGRRAVRATEEHPEDELLSLLGVVVRTDTLAFRPFCQE</sequence>
<accession>A0A4Z2GIU6</accession>
<feature type="signal peptide" evidence="2">
    <location>
        <begin position="1"/>
        <end position="15"/>
    </location>
</feature>
<protein>
    <recommendedName>
        <fullName evidence="5">Secreted protein</fullName>
    </recommendedName>
</protein>
<evidence type="ECO:0008006" key="5">
    <source>
        <dbReference type="Google" id="ProtNLM"/>
    </source>
</evidence>
<dbReference type="AlphaFoldDB" id="A0A4Z2GIU6"/>
<evidence type="ECO:0000313" key="3">
    <source>
        <dbReference type="EMBL" id="TNN52793.1"/>
    </source>
</evidence>
<comment type="caution">
    <text evidence="3">The sequence shown here is derived from an EMBL/GenBank/DDBJ whole genome shotgun (WGS) entry which is preliminary data.</text>
</comment>
<proteinExistence type="predicted"/>
<dbReference type="EMBL" id="SRLO01000536">
    <property type="protein sequence ID" value="TNN52793.1"/>
    <property type="molecule type" value="Genomic_DNA"/>
</dbReference>
<evidence type="ECO:0000313" key="4">
    <source>
        <dbReference type="Proteomes" id="UP000314294"/>
    </source>
</evidence>
<reference evidence="3 4" key="1">
    <citation type="submission" date="2019-03" db="EMBL/GenBank/DDBJ databases">
        <title>First draft genome of Liparis tanakae, snailfish: a comprehensive survey of snailfish specific genes.</title>
        <authorList>
            <person name="Kim W."/>
            <person name="Song I."/>
            <person name="Jeong J.-H."/>
            <person name="Kim D."/>
            <person name="Kim S."/>
            <person name="Ryu S."/>
            <person name="Song J.Y."/>
            <person name="Lee S.K."/>
        </authorList>
    </citation>
    <scope>NUCLEOTIDE SEQUENCE [LARGE SCALE GENOMIC DNA]</scope>
    <source>
        <tissue evidence="3">Muscle</tissue>
    </source>
</reference>
<evidence type="ECO:0000256" key="1">
    <source>
        <dbReference type="SAM" id="MobiDB-lite"/>
    </source>
</evidence>
<feature type="chain" id="PRO_5021436346" description="Secreted protein" evidence="2">
    <location>
        <begin position="16"/>
        <end position="69"/>
    </location>
</feature>
<name>A0A4Z2GIU6_9TELE</name>
<evidence type="ECO:0000256" key="2">
    <source>
        <dbReference type="SAM" id="SignalP"/>
    </source>
</evidence>
<feature type="region of interest" description="Disordered" evidence="1">
    <location>
        <begin position="19"/>
        <end position="42"/>
    </location>
</feature>